<name>A0A834ZL43_TETSI</name>
<dbReference type="OMA" id="SHLHEAN"/>
<feature type="compositionally biased region" description="Basic and acidic residues" evidence="1">
    <location>
        <begin position="95"/>
        <end position="106"/>
    </location>
</feature>
<dbReference type="Pfam" id="PF25598">
    <property type="entry name" value="ARM_PUB"/>
    <property type="match status" value="1"/>
</dbReference>
<dbReference type="PANTHER" id="PTHR47873:SF1">
    <property type="entry name" value="ARM REPEAT SUPERFAMILY PROTEIN"/>
    <property type="match status" value="1"/>
</dbReference>
<dbReference type="EMBL" id="JABCRI010000004">
    <property type="protein sequence ID" value="KAF8407078.1"/>
    <property type="molecule type" value="Genomic_DNA"/>
</dbReference>
<organism evidence="4 5">
    <name type="scientific">Tetracentron sinense</name>
    <name type="common">Spur-leaf</name>
    <dbReference type="NCBI Taxonomy" id="13715"/>
    <lineage>
        <taxon>Eukaryota</taxon>
        <taxon>Viridiplantae</taxon>
        <taxon>Streptophyta</taxon>
        <taxon>Embryophyta</taxon>
        <taxon>Tracheophyta</taxon>
        <taxon>Spermatophyta</taxon>
        <taxon>Magnoliopsida</taxon>
        <taxon>Trochodendrales</taxon>
        <taxon>Trochodendraceae</taxon>
        <taxon>Tetracentron</taxon>
    </lineage>
</organism>
<keyword evidence="2" id="KW-0812">Transmembrane</keyword>
<feature type="domain" description="U-box" evidence="3">
    <location>
        <begin position="170"/>
        <end position="327"/>
    </location>
</feature>
<dbReference type="OrthoDB" id="1930451at2759"/>
<dbReference type="AlphaFoldDB" id="A0A834ZL43"/>
<feature type="compositionally biased region" description="Pro residues" evidence="1">
    <location>
        <begin position="37"/>
        <end position="51"/>
    </location>
</feature>
<sequence length="477" mass="51599">MKTHHPKLKTPPRPLFSCGFFRHCTQTVHSPTTPSNPTLPPPESDPPPAQPPALLLSDQSPPPPQSESGSSSSSTSQSFTQWRFPLPKSPVLHHPPPDFDPPRESSSDPPQETTRTFEPPPPVLTNVAELFHVAELQLSTGSDAARLSALYLLERSLVPNPPADGGPEPACPPSVMGEVVRFLKEPAGAKSSTKVLLALCLSEGNRHVAVEAGAVAEVVEAMAELEGAAAERALAALELLCMVPEGAAELRAHALAIPILVEMMVKMAGRGKEYAISVLAVIFSGAGGELAAPPEEVARAVMLALQGDCSARGRRKGAQLLKVLHENGQLDLTEEGEDMGSSYYGEPNLGNGRSGSSRKGKKINSDKPKQPQRGLGVAQLEKIRIHNQMGGGFQRANNIYISTIIFSSFTISTIGIYWFSPQHHETESVSTTWFRWAWEKWKQQTSDMVVSNLQLGFVAKEEQERLVQFKGIEQSEL</sequence>
<feature type="region of interest" description="Disordered" evidence="1">
    <location>
        <begin position="26"/>
        <end position="123"/>
    </location>
</feature>
<evidence type="ECO:0000256" key="2">
    <source>
        <dbReference type="SAM" id="Phobius"/>
    </source>
</evidence>
<dbReference type="Proteomes" id="UP000655225">
    <property type="component" value="Unassembled WGS sequence"/>
</dbReference>
<keyword evidence="2" id="KW-1133">Transmembrane helix</keyword>
<comment type="caution">
    <text evidence="4">The sequence shown here is derived from an EMBL/GenBank/DDBJ whole genome shotgun (WGS) entry which is preliminary data.</text>
</comment>
<feature type="compositionally biased region" description="Low complexity" evidence="1">
    <location>
        <begin position="66"/>
        <end position="78"/>
    </location>
</feature>
<protein>
    <recommendedName>
        <fullName evidence="3">U-box domain-containing protein</fullName>
    </recommendedName>
</protein>
<proteinExistence type="predicted"/>
<gene>
    <name evidence="4" type="ORF">HHK36_006203</name>
</gene>
<evidence type="ECO:0000256" key="1">
    <source>
        <dbReference type="SAM" id="MobiDB-lite"/>
    </source>
</evidence>
<reference evidence="4 5" key="1">
    <citation type="submission" date="2020-04" db="EMBL/GenBank/DDBJ databases">
        <title>Plant Genome Project.</title>
        <authorList>
            <person name="Zhang R.-G."/>
        </authorList>
    </citation>
    <scope>NUCLEOTIDE SEQUENCE [LARGE SCALE GENOMIC DNA]</scope>
    <source>
        <strain evidence="4">YNK0</strain>
        <tissue evidence="4">Leaf</tissue>
    </source>
</reference>
<dbReference type="InterPro" id="IPR011989">
    <property type="entry name" value="ARM-like"/>
</dbReference>
<dbReference type="Gene3D" id="1.25.10.10">
    <property type="entry name" value="Leucine-rich Repeat Variant"/>
    <property type="match status" value="1"/>
</dbReference>
<feature type="region of interest" description="Disordered" evidence="1">
    <location>
        <begin position="335"/>
        <end position="375"/>
    </location>
</feature>
<keyword evidence="2" id="KW-0472">Membrane</keyword>
<evidence type="ECO:0000259" key="3">
    <source>
        <dbReference type="Pfam" id="PF25598"/>
    </source>
</evidence>
<feature type="compositionally biased region" description="Polar residues" evidence="1">
    <location>
        <begin position="107"/>
        <end position="116"/>
    </location>
</feature>
<dbReference type="InterPro" id="IPR058678">
    <property type="entry name" value="ARM_PUB"/>
</dbReference>
<evidence type="ECO:0000313" key="5">
    <source>
        <dbReference type="Proteomes" id="UP000655225"/>
    </source>
</evidence>
<evidence type="ECO:0000313" key="4">
    <source>
        <dbReference type="EMBL" id="KAF8407078.1"/>
    </source>
</evidence>
<dbReference type="SUPFAM" id="SSF48371">
    <property type="entry name" value="ARM repeat"/>
    <property type="match status" value="1"/>
</dbReference>
<keyword evidence="5" id="KW-1185">Reference proteome</keyword>
<dbReference type="InterPro" id="IPR016024">
    <property type="entry name" value="ARM-type_fold"/>
</dbReference>
<feature type="transmembrane region" description="Helical" evidence="2">
    <location>
        <begin position="399"/>
        <end position="419"/>
    </location>
</feature>
<accession>A0A834ZL43</accession>
<dbReference type="PANTHER" id="PTHR47873">
    <property type="entry name" value="ARM REPEAT SUPERFAMILY PROTEIN"/>
    <property type="match status" value="1"/>
</dbReference>